<comment type="similarity">
    <text evidence="3">Belongs to the WD repeat AIP1 family.</text>
</comment>
<dbReference type="SUPFAM" id="SSF50978">
    <property type="entry name" value="WD40 repeat-like"/>
    <property type="match status" value="1"/>
</dbReference>
<comment type="caution">
    <text evidence="4">The sequence shown here is derived from an EMBL/GenBank/DDBJ whole genome shotgun (WGS) entry which is preliminary data.</text>
</comment>
<gene>
    <name evidence="4" type="ORF">OFUS_LOCUS26143</name>
</gene>
<evidence type="ECO:0000256" key="2">
    <source>
        <dbReference type="ARBA" id="ARBA00022737"/>
    </source>
</evidence>
<accession>A0A8J1TLJ9</accession>
<dbReference type="GO" id="GO:0030864">
    <property type="term" value="C:cortical actin cytoskeleton"/>
    <property type="evidence" value="ECO:0007669"/>
    <property type="project" value="TreeGrafter"/>
</dbReference>
<protein>
    <submittedName>
        <fullName evidence="4">Uncharacterized protein</fullName>
    </submittedName>
</protein>
<dbReference type="GO" id="GO:0030042">
    <property type="term" value="P:actin filament depolymerization"/>
    <property type="evidence" value="ECO:0007669"/>
    <property type="project" value="TreeGrafter"/>
</dbReference>
<dbReference type="GO" id="GO:0051015">
    <property type="term" value="F:actin filament binding"/>
    <property type="evidence" value="ECO:0007669"/>
    <property type="project" value="TreeGrafter"/>
</dbReference>
<feature type="non-terminal residue" evidence="4">
    <location>
        <position position="1"/>
    </location>
</feature>
<dbReference type="SMART" id="SM00320">
    <property type="entry name" value="WD40"/>
    <property type="match status" value="8"/>
</dbReference>
<dbReference type="SUPFAM" id="SSF50956">
    <property type="entry name" value="Thermostable phytase (3-phytase)"/>
    <property type="match status" value="1"/>
</dbReference>
<keyword evidence="2" id="KW-0677">Repeat</keyword>
<organism evidence="4 5">
    <name type="scientific">Owenia fusiformis</name>
    <name type="common">Polychaete worm</name>
    <dbReference type="NCBI Taxonomy" id="6347"/>
    <lineage>
        <taxon>Eukaryota</taxon>
        <taxon>Metazoa</taxon>
        <taxon>Spiralia</taxon>
        <taxon>Lophotrochozoa</taxon>
        <taxon>Annelida</taxon>
        <taxon>Polychaeta</taxon>
        <taxon>Sedentaria</taxon>
        <taxon>Canalipalpata</taxon>
        <taxon>Sabellida</taxon>
        <taxon>Oweniida</taxon>
        <taxon>Oweniidae</taxon>
        <taxon>Owenia</taxon>
    </lineage>
</organism>
<proteinExistence type="inferred from homology"/>
<evidence type="ECO:0000256" key="3">
    <source>
        <dbReference type="ARBA" id="ARBA00038366"/>
    </source>
</evidence>
<name>A0A8J1TLJ9_OWEFU</name>
<reference evidence="4" key="1">
    <citation type="submission" date="2022-03" db="EMBL/GenBank/DDBJ databases">
        <authorList>
            <person name="Martin C."/>
        </authorList>
    </citation>
    <scope>NUCLEOTIDE SEQUENCE</scope>
</reference>
<dbReference type="PANTHER" id="PTHR19856">
    <property type="entry name" value="WD-REPEATCONTAINING PROTEIN WDR1"/>
    <property type="match status" value="1"/>
</dbReference>
<keyword evidence="1" id="KW-0853">WD repeat</keyword>
<evidence type="ECO:0000313" key="4">
    <source>
        <dbReference type="EMBL" id="CAH1802470.1"/>
    </source>
</evidence>
<keyword evidence="5" id="KW-1185">Reference proteome</keyword>
<evidence type="ECO:0000313" key="5">
    <source>
        <dbReference type="Proteomes" id="UP000749559"/>
    </source>
</evidence>
<dbReference type="OrthoDB" id="2306at2759"/>
<dbReference type="Gene3D" id="2.130.10.10">
    <property type="entry name" value="YVTN repeat-like/Quinoprotein amine dehydrogenase"/>
    <property type="match status" value="2"/>
</dbReference>
<dbReference type="Proteomes" id="UP000749559">
    <property type="component" value="Unassembled WGS sequence"/>
</dbReference>
<dbReference type="PROSITE" id="PS50082">
    <property type="entry name" value="WD_REPEATS_2"/>
    <property type="match status" value="4"/>
</dbReference>
<dbReference type="AlphaFoldDB" id="A0A8J1TLJ9"/>
<dbReference type="InterPro" id="IPR036322">
    <property type="entry name" value="WD40_repeat_dom_sf"/>
</dbReference>
<dbReference type="InterPro" id="IPR015943">
    <property type="entry name" value="WD40/YVTN_repeat-like_dom_sf"/>
</dbReference>
<evidence type="ECO:0000256" key="1">
    <source>
        <dbReference type="ARBA" id="ARBA00022574"/>
    </source>
</evidence>
<dbReference type="InterPro" id="IPR001680">
    <property type="entry name" value="WD40_rpt"/>
</dbReference>
<dbReference type="GO" id="GO:0040011">
    <property type="term" value="P:locomotion"/>
    <property type="evidence" value="ECO:0007669"/>
    <property type="project" value="TreeGrafter"/>
</dbReference>
<dbReference type="PANTHER" id="PTHR19856:SF0">
    <property type="entry name" value="WD REPEAT-CONTAINING PROTEIN 1"/>
    <property type="match status" value="1"/>
</dbReference>
<sequence>AVFLWDSGSSVGEISGMCKSINGCDYKQTRPFRIAAASEDYSVTFFEGPPFEYKTTIDEHTNFVNTVRYAPDGSVFISGGADGRAFIFDGKTGERLGELGLPRTAHRGAINAISFSPDSKEVLTASADKTCKIFNLDSYENPQCVVVFPMGRNLEDMQVGCLWQVDYLISVSLSGHINYLDRDNPSQPSRIIKGHNKAITALALTEDRSSAFTGNIEGQILKWDINNGQCEEMKGDWGHLNEIQDLQIKDGVLTSISLDETLRLATVESAEYNSDPMVLESQPRKVSVGPEGLSVVACLKQVYVLRDGEKVFTLKVDYETLSVAIHPRLTEVYVGTDRGIRVYNLDGDTLSESETMSKYFFGEHVLNFSPNGEYLASADNKNQVRILKLDSGNEYLGKGHSAKVNTIAWAPDSSRLATGSVDASIVIWNSEDLGDSITIRGAHGPRTDITGVAWLDDNTLISVGRQDCCIKKWKIHT</sequence>
<dbReference type="EMBL" id="CAIIXF020000012">
    <property type="protein sequence ID" value="CAH1802470.1"/>
    <property type="molecule type" value="Genomic_DNA"/>
</dbReference>
<dbReference type="Pfam" id="PF00400">
    <property type="entry name" value="WD40"/>
    <property type="match status" value="4"/>
</dbReference>
<dbReference type="PROSITE" id="PS50294">
    <property type="entry name" value="WD_REPEATS_REGION"/>
    <property type="match status" value="4"/>
</dbReference>